<evidence type="ECO:0000313" key="1">
    <source>
        <dbReference type="EMBL" id="MFC3640233.1"/>
    </source>
</evidence>
<dbReference type="RefSeq" id="WP_191320941.1">
    <property type="nucleotide sequence ID" value="NZ_BNCG01000031.1"/>
</dbReference>
<keyword evidence="2" id="KW-1185">Reference proteome</keyword>
<gene>
    <name evidence="1" type="ORF">ACFONL_23150</name>
</gene>
<reference evidence="2" key="1">
    <citation type="journal article" date="2019" name="Int. J. Syst. Evol. Microbiol.">
        <title>The Global Catalogue of Microorganisms (GCM) 10K type strain sequencing project: providing services to taxonomists for standard genome sequencing and annotation.</title>
        <authorList>
            <consortium name="The Broad Institute Genomics Platform"/>
            <consortium name="The Broad Institute Genome Sequencing Center for Infectious Disease"/>
            <person name="Wu L."/>
            <person name="Ma J."/>
        </authorList>
    </citation>
    <scope>NUCLEOTIDE SEQUENCE [LARGE SCALE GENOMIC DNA]</scope>
    <source>
        <strain evidence="2">KCTC 42282</strain>
    </source>
</reference>
<evidence type="ECO:0000313" key="2">
    <source>
        <dbReference type="Proteomes" id="UP001595704"/>
    </source>
</evidence>
<proteinExistence type="predicted"/>
<sequence length="244" mass="25407">MALFSGKSARNSAVFLGNMAGEERAQNNKIIEDYLGNSLSDLGSGIDKALPYYQGAIDRYQPWATQGLAGYNLYGDSLGVNGAEGNARAVGAFQASPGYQWQVDQATDAVARKQSALGMLGSGNTQTAIQDRANQLANQEYSGWQNNLQNLGQMGLQATGQQANLDRGMGDLYAGLGQQQAGLRMGAANTIVGNNTNFMNNLSQLGQKAGQAGQDALANNLNFGVNAAGTAIKALGLFSGTGAK</sequence>
<accession>A0ABV7UP26</accession>
<name>A0ABV7UP26_9HYPH</name>
<comment type="caution">
    <text evidence="1">The sequence shown here is derived from an EMBL/GenBank/DDBJ whole genome shotgun (WGS) entry which is preliminary data.</text>
</comment>
<dbReference type="Proteomes" id="UP001595704">
    <property type="component" value="Unassembled WGS sequence"/>
</dbReference>
<protein>
    <submittedName>
        <fullName evidence="1">Uncharacterized protein</fullName>
    </submittedName>
</protein>
<dbReference type="EMBL" id="JBHRYC010000136">
    <property type="protein sequence ID" value="MFC3640233.1"/>
    <property type="molecule type" value="Genomic_DNA"/>
</dbReference>
<organism evidence="1 2">
    <name type="scientific">Camelimonas fluminis</name>
    <dbReference type="NCBI Taxonomy" id="1576911"/>
    <lineage>
        <taxon>Bacteria</taxon>
        <taxon>Pseudomonadati</taxon>
        <taxon>Pseudomonadota</taxon>
        <taxon>Alphaproteobacteria</taxon>
        <taxon>Hyphomicrobiales</taxon>
        <taxon>Chelatococcaceae</taxon>
        <taxon>Camelimonas</taxon>
    </lineage>
</organism>